<feature type="region of interest" description="Disordered" evidence="2">
    <location>
        <begin position="349"/>
        <end position="370"/>
    </location>
</feature>
<proteinExistence type="predicted"/>
<dbReference type="InterPro" id="IPR041578">
    <property type="entry name" value="PIN_8"/>
</dbReference>
<dbReference type="EMBL" id="CP013070">
    <property type="protein sequence ID" value="APL93385.1"/>
    <property type="molecule type" value="Genomic_DNA"/>
</dbReference>
<reference evidence="4 5" key="1">
    <citation type="journal article" date="2012" name="J. Bacteriol.">
        <title>Genome sequence of Sphingobium indicum B90A, a hexachlorocyclohexane-degrading bacterium.</title>
        <authorList>
            <person name="Anand S."/>
            <person name="Sangwan N."/>
            <person name="Lata P."/>
            <person name="Kaur J."/>
            <person name="Dua A."/>
            <person name="Singh A.K."/>
            <person name="Verma M."/>
            <person name="Kaur J."/>
            <person name="Khurana J.P."/>
            <person name="Khurana P."/>
            <person name="Mathur S."/>
            <person name="Lal R."/>
        </authorList>
    </citation>
    <scope>NUCLEOTIDE SEQUENCE [LARGE SCALE GENOMIC DNA]</scope>
    <source>
        <strain evidence="5">DSM 16412 / CCM 7286 / MTCC 6364 / B90A</strain>
    </source>
</reference>
<feature type="domain" description="PIN like" evidence="3">
    <location>
        <begin position="24"/>
        <end position="242"/>
    </location>
</feature>
<protein>
    <recommendedName>
        <fullName evidence="3">PIN like domain-containing protein</fullName>
    </recommendedName>
</protein>
<keyword evidence="1" id="KW-0175">Coiled coil</keyword>
<dbReference type="AlphaFoldDB" id="A0A1L5BKF6"/>
<name>A0A1L5BKF6_SPHIB</name>
<evidence type="ECO:0000313" key="4">
    <source>
        <dbReference type="EMBL" id="APL93385.1"/>
    </source>
</evidence>
<evidence type="ECO:0000256" key="2">
    <source>
        <dbReference type="SAM" id="MobiDB-lite"/>
    </source>
</evidence>
<evidence type="ECO:0000313" key="5">
    <source>
        <dbReference type="Proteomes" id="UP000004550"/>
    </source>
</evidence>
<dbReference type="Proteomes" id="UP000004550">
    <property type="component" value="Chromosome"/>
</dbReference>
<feature type="coiled-coil region" evidence="1">
    <location>
        <begin position="79"/>
        <end position="106"/>
    </location>
</feature>
<accession>A0A1L5BKF6</accession>
<dbReference type="RefSeq" id="WP_007683839.1">
    <property type="nucleotide sequence ID" value="NZ_CP013070.1"/>
</dbReference>
<organism evidence="4 5">
    <name type="scientific">Sphingobium indicum (strain DSM 16412 / CCM 7286 / MTCC 6364 / B90A)</name>
    <dbReference type="NCBI Taxonomy" id="861109"/>
    <lineage>
        <taxon>Bacteria</taxon>
        <taxon>Pseudomonadati</taxon>
        <taxon>Pseudomonadota</taxon>
        <taxon>Alphaproteobacteria</taxon>
        <taxon>Sphingomonadales</taxon>
        <taxon>Sphingomonadaceae</taxon>
        <taxon>Sphingobium</taxon>
    </lineage>
</organism>
<dbReference type="KEGG" id="sinb:SIDU_01960"/>
<evidence type="ECO:0000256" key="1">
    <source>
        <dbReference type="SAM" id="Coils"/>
    </source>
</evidence>
<feature type="compositionally biased region" description="Basic and acidic residues" evidence="2">
    <location>
        <begin position="349"/>
        <end position="361"/>
    </location>
</feature>
<dbReference type="Pfam" id="PF18476">
    <property type="entry name" value="PIN_8"/>
    <property type="match status" value="1"/>
</dbReference>
<evidence type="ECO:0000259" key="3">
    <source>
        <dbReference type="Pfam" id="PF18476"/>
    </source>
</evidence>
<gene>
    <name evidence="4" type="ORF">SIDU_01960</name>
</gene>
<sequence length="370" mass="42643">MRDRFKGWYPKDASALATLWDHALFVPDANVLLHCIRHPAPVRDELLRVFETLRESLWIPHQVGLEFHRNRLDVEIGAEDAYEKLIADYDSALNQARERLRQMRAHPVIDGAAELAAIDTFLTGFRARMNNARGDHPKMEIAAAITKLTELLEGRVGERWPPERLASLKKEGEDRYARKVPPGYKDAKKDGDGDKFGDLIIWRDMIDKAKAEGRPVIFISDDVKEDWWWLHRGRKLGPRPELVEEFSAGSGQDFHIYEFMNFLRVAGDRHPEIKKTVEVVAQSLRDDERARRRQRNADEAAALRDRISDLEDERERVVQALSGTPGTEFDRKTMDRNSLRARLEQLNAELRRLNDAPGVHDDTDDDEGEK</sequence>